<organism evidence="1 2">
    <name type="scientific">Rangifer tarandus platyrhynchus</name>
    <name type="common">Svalbard reindeer</name>
    <dbReference type="NCBI Taxonomy" id="3082113"/>
    <lineage>
        <taxon>Eukaryota</taxon>
        <taxon>Metazoa</taxon>
        <taxon>Chordata</taxon>
        <taxon>Craniata</taxon>
        <taxon>Vertebrata</taxon>
        <taxon>Euteleostomi</taxon>
        <taxon>Mammalia</taxon>
        <taxon>Eutheria</taxon>
        <taxon>Laurasiatheria</taxon>
        <taxon>Artiodactyla</taxon>
        <taxon>Ruminantia</taxon>
        <taxon>Pecora</taxon>
        <taxon>Cervidae</taxon>
        <taxon>Odocoileinae</taxon>
        <taxon>Rangifer</taxon>
    </lineage>
</organism>
<dbReference type="Proteomes" id="UP001176941">
    <property type="component" value="Chromosome 8"/>
</dbReference>
<evidence type="ECO:0000313" key="1">
    <source>
        <dbReference type="EMBL" id="CAI9178710.1"/>
    </source>
</evidence>
<keyword evidence="2" id="KW-1185">Reference proteome</keyword>
<dbReference type="EMBL" id="OX459944">
    <property type="protein sequence ID" value="CAI9178710.1"/>
    <property type="molecule type" value="Genomic_DNA"/>
</dbReference>
<sequence length="131" mass="14103">METHLSPRVLLPWQPALISPTPGQETGICQRLLLSQPSSCFQKIPGLQSSGHQAAPLATLGHSSSLLPGRLKLLNPTPSNTTPGRFWVTPVSVYIVLTAPWPQGPLTSLPSQSLCQYPLPWARAQHCPVGL</sequence>
<gene>
    <name evidence="1" type="ORF">MRATA1EN1_LOCUS27672</name>
</gene>
<accession>A0ABN8ZXS2</accession>
<evidence type="ECO:0000313" key="2">
    <source>
        <dbReference type="Proteomes" id="UP001176941"/>
    </source>
</evidence>
<reference evidence="1" key="1">
    <citation type="submission" date="2023-04" db="EMBL/GenBank/DDBJ databases">
        <authorList>
            <consortium name="ELIXIR-Norway"/>
        </authorList>
    </citation>
    <scope>NUCLEOTIDE SEQUENCE [LARGE SCALE GENOMIC DNA]</scope>
</reference>
<protein>
    <submittedName>
        <fullName evidence="1">Uncharacterized protein</fullName>
    </submittedName>
</protein>
<name>A0ABN8ZXS2_RANTA</name>
<feature type="non-terminal residue" evidence="1">
    <location>
        <position position="131"/>
    </location>
</feature>
<proteinExistence type="predicted"/>